<dbReference type="SUPFAM" id="SSF54171">
    <property type="entry name" value="DNA-binding domain"/>
    <property type="match status" value="1"/>
</dbReference>
<dbReference type="EMBL" id="RBIZ01000003">
    <property type="protein sequence ID" value="RKR63982.1"/>
    <property type="molecule type" value="Genomic_DNA"/>
</dbReference>
<keyword evidence="1" id="KW-0805">Transcription regulation</keyword>
<evidence type="ECO:0000259" key="5">
    <source>
        <dbReference type="PROSITE" id="PS51032"/>
    </source>
</evidence>
<sequence>MIENFSEGEKRWRLTMIERLPRESGKNRKGRFICECGNETVAVISRVKSGLTKSCGCLSREVSVRLRTKHGQHGSETYGTWCAMLSRCENPSNVNYKNYGGRGITVCYRWHEFSEFFADMGERPRGMTIDRIDNNLGYFPGNCRWATQSDQTKNQRKRSGCTSNCKGVSLTKHGRWEAHISIDGKRTSLGRFDTEEEASAAHQLARAKRDEKHEESTF</sequence>
<dbReference type="InterPro" id="IPR001471">
    <property type="entry name" value="AP2/ERF_dom"/>
</dbReference>
<feature type="domain" description="AP2/ERF" evidence="5">
    <location>
        <begin position="164"/>
        <end position="218"/>
    </location>
</feature>
<organism evidence="6 7">
    <name type="scientific">Yokenella regensburgei</name>
    <dbReference type="NCBI Taxonomy" id="158877"/>
    <lineage>
        <taxon>Bacteria</taxon>
        <taxon>Pseudomonadati</taxon>
        <taxon>Pseudomonadota</taxon>
        <taxon>Gammaproteobacteria</taxon>
        <taxon>Enterobacterales</taxon>
        <taxon>Enterobacteriaceae</taxon>
        <taxon>Yokenella</taxon>
    </lineage>
</organism>
<reference evidence="6 7" key="1">
    <citation type="submission" date="2018-10" db="EMBL/GenBank/DDBJ databases">
        <title>Genomic Encyclopedia of Type Strains, Phase IV (KMG-IV): sequencing the most valuable type-strain genomes for metagenomic binning, comparative biology and taxonomic classification.</title>
        <authorList>
            <person name="Goeker M."/>
        </authorList>
    </citation>
    <scope>NUCLEOTIDE SEQUENCE [LARGE SCALE GENOMIC DNA]</scope>
    <source>
        <strain evidence="6 7">DSM 5079</strain>
    </source>
</reference>
<evidence type="ECO:0000256" key="2">
    <source>
        <dbReference type="ARBA" id="ARBA00023125"/>
    </source>
</evidence>
<gene>
    <name evidence="6" type="ORF">C7387_0659</name>
</gene>
<evidence type="ECO:0000256" key="4">
    <source>
        <dbReference type="SAM" id="MobiDB-lite"/>
    </source>
</evidence>
<keyword evidence="3" id="KW-0804">Transcription</keyword>
<dbReference type="InterPro" id="IPR036955">
    <property type="entry name" value="AP2/ERF_dom_sf"/>
</dbReference>
<evidence type="ECO:0000313" key="7">
    <source>
        <dbReference type="Proteomes" id="UP000267341"/>
    </source>
</evidence>
<protein>
    <submittedName>
        <fullName evidence="6">AP2 domain-containing protein</fullName>
    </submittedName>
</protein>
<dbReference type="PROSITE" id="PS51032">
    <property type="entry name" value="AP2_ERF"/>
    <property type="match status" value="1"/>
</dbReference>
<name>A0ABX9S0F7_9ENTR</name>
<feature type="region of interest" description="Disordered" evidence="4">
    <location>
        <begin position="187"/>
        <end position="218"/>
    </location>
</feature>
<evidence type="ECO:0000256" key="1">
    <source>
        <dbReference type="ARBA" id="ARBA00023015"/>
    </source>
</evidence>
<evidence type="ECO:0000313" key="6">
    <source>
        <dbReference type="EMBL" id="RKR63982.1"/>
    </source>
</evidence>
<dbReference type="Proteomes" id="UP000267341">
    <property type="component" value="Unassembled WGS sequence"/>
</dbReference>
<keyword evidence="7" id="KW-1185">Reference proteome</keyword>
<comment type="caution">
    <text evidence="6">The sequence shown here is derived from an EMBL/GenBank/DDBJ whole genome shotgun (WGS) entry which is preliminary data.</text>
</comment>
<keyword evidence="2" id="KW-0238">DNA-binding</keyword>
<evidence type="ECO:0000256" key="3">
    <source>
        <dbReference type="ARBA" id="ARBA00023163"/>
    </source>
</evidence>
<accession>A0ABX9S0F7</accession>
<proteinExistence type="predicted"/>
<dbReference type="InterPro" id="IPR016177">
    <property type="entry name" value="DNA-bd_dom_sf"/>
</dbReference>
<dbReference type="Gene3D" id="3.30.730.10">
    <property type="entry name" value="AP2/ERF domain"/>
    <property type="match status" value="1"/>
</dbReference>
<feature type="compositionally biased region" description="Basic and acidic residues" evidence="4">
    <location>
        <begin position="207"/>
        <end position="218"/>
    </location>
</feature>